<evidence type="ECO:0000313" key="2">
    <source>
        <dbReference type="EMBL" id="GEM69891.1"/>
    </source>
</evidence>
<evidence type="ECO:0008006" key="4">
    <source>
        <dbReference type="Google" id="ProtNLM"/>
    </source>
</evidence>
<dbReference type="EMBL" id="BJXH01000053">
    <property type="protein sequence ID" value="GEM69891.1"/>
    <property type="molecule type" value="Genomic_DNA"/>
</dbReference>
<feature type="signal peptide" evidence="1">
    <location>
        <begin position="1"/>
        <end position="24"/>
    </location>
</feature>
<keyword evidence="3" id="KW-1185">Reference proteome</keyword>
<gene>
    <name evidence="2" type="ORF">SMI01S_34970</name>
</gene>
<proteinExistence type="predicted"/>
<evidence type="ECO:0000313" key="3">
    <source>
        <dbReference type="Proteomes" id="UP000321676"/>
    </source>
</evidence>
<dbReference type="Proteomes" id="UP000321676">
    <property type="component" value="Unassembled WGS sequence"/>
</dbReference>
<keyword evidence="1" id="KW-0732">Signal</keyword>
<organism evidence="2 3">
    <name type="scientific">Sphingobacterium mizutaii NBRC 14946 = DSM 11724</name>
    <dbReference type="NCBI Taxonomy" id="1220576"/>
    <lineage>
        <taxon>Bacteria</taxon>
        <taxon>Pseudomonadati</taxon>
        <taxon>Bacteroidota</taxon>
        <taxon>Sphingobacteriia</taxon>
        <taxon>Sphingobacteriales</taxon>
        <taxon>Sphingobacteriaceae</taxon>
        <taxon>Sphingobacterium</taxon>
    </lineage>
</organism>
<dbReference type="RefSeq" id="WP_093100217.1">
    <property type="nucleotide sequence ID" value="NZ_BJXH01000053.1"/>
</dbReference>
<dbReference type="PROSITE" id="PS51257">
    <property type="entry name" value="PROKAR_LIPOPROTEIN"/>
    <property type="match status" value="1"/>
</dbReference>
<sequence>MFPRNKNLLAIVLLCFSIFIQSCAKDDGISPENLEGRDGFSGIAAFNAIGKNSLILFIDDKQINKEGDYLNTGGYLGHRTIFPGKRSLELKTEGGEVLYATEKVFLSPKMYTFFFFGENKYESLVTEDDVIKADPGKMKIRLVNLVLDSKLKLDFKYLTSTVSHNLEDRVFGLNEYASKEDFKFKITSTDQKYEDIEIPLDGKDRSVISVVLYSDLQVEGDKKVIKYKILEL</sequence>
<reference evidence="2 3" key="1">
    <citation type="submission" date="2019-07" db="EMBL/GenBank/DDBJ databases">
        <title>Whole genome shotgun sequence of Sphingobacterium mizutaii NBRC 14946.</title>
        <authorList>
            <person name="Hosoyama A."/>
            <person name="Uohara A."/>
            <person name="Ohji S."/>
            <person name="Ichikawa N."/>
        </authorList>
    </citation>
    <scope>NUCLEOTIDE SEQUENCE [LARGE SCALE GENOMIC DNA]</scope>
    <source>
        <strain evidence="2 3">NBRC 14946</strain>
    </source>
</reference>
<evidence type="ECO:0000256" key="1">
    <source>
        <dbReference type="SAM" id="SignalP"/>
    </source>
</evidence>
<name>A0ABQ0W9G4_9SPHI</name>
<accession>A0ABQ0W9G4</accession>
<protein>
    <recommendedName>
        <fullName evidence="4">DUF4397 domain-containing protein</fullName>
    </recommendedName>
</protein>
<comment type="caution">
    <text evidence="2">The sequence shown here is derived from an EMBL/GenBank/DDBJ whole genome shotgun (WGS) entry which is preliminary data.</text>
</comment>
<feature type="chain" id="PRO_5046807730" description="DUF4397 domain-containing protein" evidence="1">
    <location>
        <begin position="25"/>
        <end position="232"/>
    </location>
</feature>